<dbReference type="OrthoDB" id="4525782at2759"/>
<dbReference type="GO" id="GO:0003924">
    <property type="term" value="F:GTPase activity"/>
    <property type="evidence" value="ECO:0007669"/>
    <property type="project" value="TreeGrafter"/>
</dbReference>
<gene>
    <name evidence="2" type="ORF">PVAR5_1893</name>
</gene>
<dbReference type="PRINTS" id="PR00195">
    <property type="entry name" value="DYNAMIN"/>
</dbReference>
<dbReference type="SUPFAM" id="SSF52540">
    <property type="entry name" value="P-loop containing nucleoside triphosphate hydrolases"/>
    <property type="match status" value="1"/>
</dbReference>
<reference evidence="3" key="1">
    <citation type="journal article" date="2014" name="Genome Announc.">
        <title>Draft genome sequence of the formaldehyde-resistant fungus Byssochlamys spectabilis No. 5 (anamorph Paecilomyces variotii No. 5) (NBRC109023).</title>
        <authorList>
            <person name="Oka T."/>
            <person name="Ekino K."/>
            <person name="Fukuda K."/>
            <person name="Nomura Y."/>
        </authorList>
    </citation>
    <scope>NUCLEOTIDE SEQUENCE [LARGE SCALE GENOMIC DNA]</scope>
    <source>
        <strain evidence="3">No. 5 / NBRC 109023</strain>
    </source>
</reference>
<dbReference type="InterPro" id="IPR022812">
    <property type="entry name" value="Dynamin"/>
</dbReference>
<dbReference type="InterPro" id="IPR045063">
    <property type="entry name" value="Dynamin_N"/>
</dbReference>
<organism evidence="2 3">
    <name type="scientific">Byssochlamys spectabilis (strain No. 5 / NBRC 109023)</name>
    <name type="common">Paecilomyces variotii</name>
    <dbReference type="NCBI Taxonomy" id="1356009"/>
    <lineage>
        <taxon>Eukaryota</taxon>
        <taxon>Fungi</taxon>
        <taxon>Dikarya</taxon>
        <taxon>Ascomycota</taxon>
        <taxon>Pezizomycotina</taxon>
        <taxon>Eurotiomycetes</taxon>
        <taxon>Eurotiomycetidae</taxon>
        <taxon>Eurotiales</taxon>
        <taxon>Thermoascaceae</taxon>
        <taxon>Paecilomyces</taxon>
    </lineage>
</organism>
<accession>V5HUI8</accession>
<dbReference type="GO" id="GO:0016020">
    <property type="term" value="C:membrane"/>
    <property type="evidence" value="ECO:0007669"/>
    <property type="project" value="TreeGrafter"/>
</dbReference>
<dbReference type="GO" id="GO:0006897">
    <property type="term" value="P:endocytosis"/>
    <property type="evidence" value="ECO:0007669"/>
    <property type="project" value="TreeGrafter"/>
</dbReference>
<name>V5HUI8_BYSSN</name>
<dbReference type="GO" id="GO:0008017">
    <property type="term" value="F:microtubule binding"/>
    <property type="evidence" value="ECO:0007669"/>
    <property type="project" value="TreeGrafter"/>
</dbReference>
<dbReference type="GO" id="GO:0016559">
    <property type="term" value="P:peroxisome fission"/>
    <property type="evidence" value="ECO:0007669"/>
    <property type="project" value="TreeGrafter"/>
</dbReference>
<dbReference type="eggNOG" id="KOG0446">
    <property type="taxonomic scope" value="Eukaryota"/>
</dbReference>
<evidence type="ECO:0000259" key="1">
    <source>
        <dbReference type="Pfam" id="PF00350"/>
    </source>
</evidence>
<keyword evidence="3" id="KW-1185">Reference proteome</keyword>
<protein>
    <submittedName>
        <fullName evidence="2">Dynamin family protein</fullName>
    </submittedName>
</protein>
<dbReference type="InterPro" id="IPR027417">
    <property type="entry name" value="P-loop_NTPase"/>
</dbReference>
<dbReference type="GO" id="GO:0005739">
    <property type="term" value="C:mitochondrion"/>
    <property type="evidence" value="ECO:0007669"/>
    <property type="project" value="TreeGrafter"/>
</dbReference>
<proteinExistence type="predicted"/>
<dbReference type="Pfam" id="PF00350">
    <property type="entry name" value="Dynamin_N"/>
    <property type="match status" value="1"/>
</dbReference>
<dbReference type="Proteomes" id="UP000018001">
    <property type="component" value="Unassembled WGS sequence"/>
</dbReference>
<dbReference type="PANTHER" id="PTHR11566">
    <property type="entry name" value="DYNAMIN"/>
    <property type="match status" value="1"/>
</dbReference>
<dbReference type="GO" id="GO:0048312">
    <property type="term" value="P:intracellular distribution of mitochondria"/>
    <property type="evidence" value="ECO:0007669"/>
    <property type="project" value="TreeGrafter"/>
</dbReference>
<dbReference type="HOGENOM" id="CLU_1234841_0_0_1"/>
<dbReference type="PANTHER" id="PTHR11566:SF21">
    <property type="entry name" value="DYNAMIN RELATED PROTEIN 1, ISOFORM A"/>
    <property type="match status" value="1"/>
</dbReference>
<dbReference type="Gene3D" id="3.40.50.300">
    <property type="entry name" value="P-loop containing nucleotide triphosphate hydrolases"/>
    <property type="match status" value="1"/>
</dbReference>
<feature type="domain" description="Dynamin N-terminal" evidence="1">
    <location>
        <begin position="11"/>
        <end position="144"/>
    </location>
</feature>
<sequence length="224" mass="25345">MATIIPHASHQEEEKSYLIDFRHKLRDFAELPEIIEEVAILMGISNFGVFVNAPTFSVDVLRLELVSDTGVHLIIVDLPGLISVSENKEDVELVDNLVCSYLENSRMIILAVVPTSSNIDTQGIIQCVYFYDKDGLRTVGIITKPDLINMGTESRVAQLVKNLDQIKLNLGFFLLKNPIPAQLEEGISHLEWRKIERDFFLSGPWREQGLDPSRIGIENLRLFL</sequence>
<dbReference type="GO" id="GO:0005874">
    <property type="term" value="C:microtubule"/>
    <property type="evidence" value="ECO:0007669"/>
    <property type="project" value="TreeGrafter"/>
</dbReference>
<comment type="caution">
    <text evidence="2">The sequence shown here is derived from an EMBL/GenBank/DDBJ whole genome shotgun (WGS) entry which is preliminary data.</text>
</comment>
<dbReference type="InParanoid" id="V5HUI8"/>
<evidence type="ECO:0000313" key="3">
    <source>
        <dbReference type="Proteomes" id="UP000018001"/>
    </source>
</evidence>
<evidence type="ECO:0000313" key="2">
    <source>
        <dbReference type="EMBL" id="GAD93285.1"/>
    </source>
</evidence>
<dbReference type="GO" id="GO:0000266">
    <property type="term" value="P:mitochondrial fission"/>
    <property type="evidence" value="ECO:0007669"/>
    <property type="project" value="TreeGrafter"/>
</dbReference>
<dbReference type="AlphaFoldDB" id="V5HUI8"/>
<dbReference type="EMBL" id="BAUL01000053">
    <property type="protein sequence ID" value="GAD93285.1"/>
    <property type="molecule type" value="Genomic_DNA"/>
</dbReference>